<feature type="region of interest" description="Disordered" evidence="3">
    <location>
        <begin position="54"/>
        <end position="82"/>
    </location>
</feature>
<keyword evidence="2" id="KW-0833">Ubl conjugation pathway</keyword>
<dbReference type="Gene3D" id="1.25.10.10">
    <property type="entry name" value="Leucine-rich Repeat Variant"/>
    <property type="match status" value="1"/>
</dbReference>
<reference evidence="4" key="1">
    <citation type="submission" date="2021-02" db="EMBL/GenBank/DDBJ databases">
        <authorList>
            <person name="Nowell W R."/>
        </authorList>
    </citation>
    <scope>NUCLEOTIDE SEQUENCE</scope>
</reference>
<gene>
    <name evidence="4" type="ORF">OKA104_LOCUS48620</name>
</gene>
<dbReference type="PANTHER" id="PTHR12696">
    <property type="entry name" value="TIP120"/>
    <property type="match status" value="1"/>
</dbReference>
<dbReference type="EMBL" id="CAJOAY010021314">
    <property type="protein sequence ID" value="CAF4347466.1"/>
    <property type="molecule type" value="Genomic_DNA"/>
</dbReference>
<evidence type="ECO:0000313" key="4">
    <source>
        <dbReference type="EMBL" id="CAF4347466.1"/>
    </source>
</evidence>
<proteinExistence type="predicted"/>
<evidence type="ECO:0000256" key="2">
    <source>
        <dbReference type="ARBA" id="ARBA00022786"/>
    </source>
</evidence>
<keyword evidence="1" id="KW-0677">Repeat</keyword>
<comment type="caution">
    <text evidence="4">The sequence shown here is derived from an EMBL/GenBank/DDBJ whole genome shotgun (WGS) entry which is preliminary data.</text>
</comment>
<feature type="non-terminal residue" evidence="4">
    <location>
        <position position="196"/>
    </location>
</feature>
<dbReference type="AlphaFoldDB" id="A0A820KUA1"/>
<feature type="non-terminal residue" evidence="4">
    <location>
        <position position="1"/>
    </location>
</feature>
<name>A0A820KUA1_9BILA</name>
<dbReference type="InterPro" id="IPR011989">
    <property type="entry name" value="ARM-like"/>
</dbReference>
<evidence type="ECO:0000256" key="1">
    <source>
        <dbReference type="ARBA" id="ARBA00022737"/>
    </source>
</evidence>
<feature type="compositionally biased region" description="Low complexity" evidence="3">
    <location>
        <begin position="151"/>
        <end position="162"/>
    </location>
</feature>
<organism evidence="4 5">
    <name type="scientific">Adineta steineri</name>
    <dbReference type="NCBI Taxonomy" id="433720"/>
    <lineage>
        <taxon>Eukaryota</taxon>
        <taxon>Metazoa</taxon>
        <taxon>Spiralia</taxon>
        <taxon>Gnathifera</taxon>
        <taxon>Rotifera</taxon>
        <taxon>Eurotatoria</taxon>
        <taxon>Bdelloidea</taxon>
        <taxon>Adinetida</taxon>
        <taxon>Adinetidae</taxon>
        <taxon>Adineta</taxon>
    </lineage>
</organism>
<sequence length="196" mass="22807">SNDDQQYDDELIEYCLQALETYLKRCPKETNEFVPKIVDICIVYLKYDPNFNYDNDDNDMSDDQSDDDGDDDKDQDSYSDDDDLSWKVRHSAAKCIEAVVVTQHDILQTNYYRKIVPVLIERFLERENTVKADIFHCFITILQQTKTACAHQQQQQHPQPHQTVSSSVHDDEDSMDTDHLTSKNSYVSPLAEYVPL</sequence>
<dbReference type="SUPFAM" id="SSF48371">
    <property type="entry name" value="ARM repeat"/>
    <property type="match status" value="1"/>
</dbReference>
<dbReference type="InterPro" id="IPR039852">
    <property type="entry name" value="CAND1/CAND2"/>
</dbReference>
<dbReference type="InterPro" id="IPR016024">
    <property type="entry name" value="ARM-type_fold"/>
</dbReference>
<dbReference type="Proteomes" id="UP000663881">
    <property type="component" value="Unassembled WGS sequence"/>
</dbReference>
<evidence type="ECO:0000256" key="3">
    <source>
        <dbReference type="SAM" id="MobiDB-lite"/>
    </source>
</evidence>
<feature type="region of interest" description="Disordered" evidence="3">
    <location>
        <begin position="151"/>
        <end position="182"/>
    </location>
</feature>
<evidence type="ECO:0000313" key="5">
    <source>
        <dbReference type="Proteomes" id="UP000663881"/>
    </source>
</evidence>
<protein>
    <submittedName>
        <fullName evidence="4">Uncharacterized protein</fullName>
    </submittedName>
</protein>
<accession>A0A820KUA1</accession>
<dbReference type="GO" id="GO:0010265">
    <property type="term" value="P:SCF complex assembly"/>
    <property type="evidence" value="ECO:0007669"/>
    <property type="project" value="InterPro"/>
</dbReference>